<comment type="caution">
    <text evidence="2">The sequence shown here is derived from an EMBL/GenBank/DDBJ whole genome shotgun (WGS) entry which is preliminary data.</text>
</comment>
<organism evidence="2 3">
    <name type="scientific">Eumeta variegata</name>
    <name type="common">Bagworm moth</name>
    <name type="synonym">Eumeta japonica</name>
    <dbReference type="NCBI Taxonomy" id="151549"/>
    <lineage>
        <taxon>Eukaryota</taxon>
        <taxon>Metazoa</taxon>
        <taxon>Ecdysozoa</taxon>
        <taxon>Arthropoda</taxon>
        <taxon>Hexapoda</taxon>
        <taxon>Insecta</taxon>
        <taxon>Pterygota</taxon>
        <taxon>Neoptera</taxon>
        <taxon>Endopterygota</taxon>
        <taxon>Lepidoptera</taxon>
        <taxon>Glossata</taxon>
        <taxon>Ditrysia</taxon>
        <taxon>Tineoidea</taxon>
        <taxon>Psychidae</taxon>
        <taxon>Oiketicinae</taxon>
        <taxon>Eumeta</taxon>
    </lineage>
</organism>
<evidence type="ECO:0000313" key="2">
    <source>
        <dbReference type="EMBL" id="GBP35098.1"/>
    </source>
</evidence>
<dbReference type="Proteomes" id="UP000299102">
    <property type="component" value="Unassembled WGS sequence"/>
</dbReference>
<name>A0A4C1V899_EUMVA</name>
<feature type="signal peptide" evidence="1">
    <location>
        <begin position="1"/>
        <end position="22"/>
    </location>
</feature>
<keyword evidence="1" id="KW-0732">Signal</keyword>
<reference evidence="2 3" key="1">
    <citation type="journal article" date="2019" name="Commun. Biol.">
        <title>The bagworm genome reveals a unique fibroin gene that provides high tensile strength.</title>
        <authorList>
            <person name="Kono N."/>
            <person name="Nakamura H."/>
            <person name="Ohtoshi R."/>
            <person name="Tomita M."/>
            <person name="Numata K."/>
            <person name="Arakawa K."/>
        </authorList>
    </citation>
    <scope>NUCLEOTIDE SEQUENCE [LARGE SCALE GENOMIC DNA]</scope>
</reference>
<evidence type="ECO:0000313" key="3">
    <source>
        <dbReference type="Proteomes" id="UP000299102"/>
    </source>
</evidence>
<dbReference type="EMBL" id="BGZK01000299">
    <property type="protein sequence ID" value="GBP35098.1"/>
    <property type="molecule type" value="Genomic_DNA"/>
</dbReference>
<feature type="chain" id="PRO_5020027034" evidence="1">
    <location>
        <begin position="23"/>
        <end position="166"/>
    </location>
</feature>
<accession>A0A4C1V899</accession>
<dbReference type="AlphaFoldDB" id="A0A4C1V899"/>
<proteinExistence type="predicted"/>
<sequence>MSYSFSAIIYSALLSIITAVQAALGQPRPLSLIYKPTQASPSHPDISFKFNSNSIGDLFANEATYCKIRLSQTVLTRLPGKVGDEFGKPAIEWPTPAGTTMTHVGRCTDPIIEYGNTFPAAVAPSTRPPVSKVLRYVRMHGTRKLSFAVKSLPSHLESLSEPTVFL</sequence>
<keyword evidence="3" id="KW-1185">Reference proteome</keyword>
<gene>
    <name evidence="2" type="ORF">EVAR_28296_1</name>
</gene>
<protein>
    <submittedName>
        <fullName evidence="2">Uncharacterized protein</fullName>
    </submittedName>
</protein>
<evidence type="ECO:0000256" key="1">
    <source>
        <dbReference type="SAM" id="SignalP"/>
    </source>
</evidence>